<reference evidence="2 3" key="1">
    <citation type="submission" date="2023-01" db="EMBL/GenBank/DDBJ databases">
        <authorList>
            <person name="Whitehead M."/>
        </authorList>
    </citation>
    <scope>NUCLEOTIDE SEQUENCE [LARGE SCALE GENOMIC DNA]</scope>
</reference>
<sequence>MENCNEDVLNDHTYADIGQIAVDRHIVDQNYYIAIEDNSSDSELDEVIEENDENDENEEPIDNYEAENLQRNRTYTIIPGVHNNSKIYIDNFNYKYYKKSVLYLDSVIRYLICEKQRTKKAEQYCAATAIININNQGNHLDIQPGGQSC</sequence>
<organism evidence="2 3">
    <name type="scientific">Macrosiphum euphorbiae</name>
    <name type="common">potato aphid</name>
    <dbReference type="NCBI Taxonomy" id="13131"/>
    <lineage>
        <taxon>Eukaryota</taxon>
        <taxon>Metazoa</taxon>
        <taxon>Ecdysozoa</taxon>
        <taxon>Arthropoda</taxon>
        <taxon>Hexapoda</taxon>
        <taxon>Insecta</taxon>
        <taxon>Pterygota</taxon>
        <taxon>Neoptera</taxon>
        <taxon>Paraneoptera</taxon>
        <taxon>Hemiptera</taxon>
        <taxon>Sternorrhyncha</taxon>
        <taxon>Aphidomorpha</taxon>
        <taxon>Aphidoidea</taxon>
        <taxon>Aphididae</taxon>
        <taxon>Macrosiphini</taxon>
        <taxon>Macrosiphum</taxon>
    </lineage>
</organism>
<accession>A0AAV0WA31</accession>
<name>A0AAV0WA31_9HEMI</name>
<proteinExistence type="predicted"/>
<dbReference type="EMBL" id="CARXXK010000002">
    <property type="protein sequence ID" value="CAI6352657.1"/>
    <property type="molecule type" value="Genomic_DNA"/>
</dbReference>
<dbReference type="AlphaFoldDB" id="A0AAV0WA31"/>
<keyword evidence="3" id="KW-1185">Reference proteome</keyword>
<feature type="region of interest" description="Disordered" evidence="1">
    <location>
        <begin position="42"/>
        <end position="63"/>
    </location>
</feature>
<evidence type="ECO:0000313" key="2">
    <source>
        <dbReference type="EMBL" id="CAI6352657.1"/>
    </source>
</evidence>
<evidence type="ECO:0000256" key="1">
    <source>
        <dbReference type="SAM" id="MobiDB-lite"/>
    </source>
</evidence>
<comment type="caution">
    <text evidence="2">The sequence shown here is derived from an EMBL/GenBank/DDBJ whole genome shotgun (WGS) entry which is preliminary data.</text>
</comment>
<protein>
    <submittedName>
        <fullName evidence="2">Uncharacterized protein</fullName>
    </submittedName>
</protein>
<gene>
    <name evidence="2" type="ORF">MEUPH1_LOCUS8870</name>
</gene>
<dbReference type="Proteomes" id="UP001160148">
    <property type="component" value="Unassembled WGS sequence"/>
</dbReference>
<evidence type="ECO:0000313" key="3">
    <source>
        <dbReference type="Proteomes" id="UP001160148"/>
    </source>
</evidence>